<dbReference type="Proteomes" id="UP000593758">
    <property type="component" value="Chromosome"/>
</dbReference>
<gene>
    <name evidence="1" type="ORF">IM660_03240</name>
</gene>
<evidence type="ECO:0000313" key="2">
    <source>
        <dbReference type="Proteomes" id="UP000593758"/>
    </source>
</evidence>
<accession>A0A7M1SV24</accession>
<keyword evidence="2" id="KW-1185">Reference proteome</keyword>
<reference evidence="1 2" key="1">
    <citation type="submission" date="2020-10" db="EMBL/GenBank/DDBJ databases">
        <title>Haloactinobacterium sp. RN3S43, a bacterium isolated from saline soil.</title>
        <authorList>
            <person name="Sun J.-Q."/>
        </authorList>
    </citation>
    <scope>NUCLEOTIDE SEQUENCE [LARGE SCALE GENOMIC DNA]</scope>
    <source>
        <strain evidence="1 2">RN3S43</strain>
    </source>
</reference>
<name>A0A7M1SV24_9MICO</name>
<sequence>MSLKRSGNVAIDVAFDRRPRSLHWCRWNTDHLESEPVSAEPVRLNSDGEAHRFVEAIEAEGVGFGFGWEW</sequence>
<dbReference type="RefSeq" id="WP_193497995.1">
    <property type="nucleotide sequence ID" value="NZ_CP063169.1"/>
</dbReference>
<protein>
    <submittedName>
        <fullName evidence="1">Uncharacterized protein</fullName>
    </submittedName>
</protein>
<proteinExistence type="predicted"/>
<dbReference type="EMBL" id="CP063169">
    <property type="protein sequence ID" value="QOR71331.1"/>
    <property type="molecule type" value="Genomic_DNA"/>
</dbReference>
<dbReference type="KEGG" id="halt:IM660_03240"/>
<dbReference type="AlphaFoldDB" id="A0A7M1SV24"/>
<evidence type="ECO:0000313" key="1">
    <source>
        <dbReference type="EMBL" id="QOR71331.1"/>
    </source>
</evidence>
<organism evidence="1 2">
    <name type="scientific">Ruania alkalisoli</name>
    <dbReference type="NCBI Taxonomy" id="2779775"/>
    <lineage>
        <taxon>Bacteria</taxon>
        <taxon>Bacillati</taxon>
        <taxon>Actinomycetota</taxon>
        <taxon>Actinomycetes</taxon>
        <taxon>Micrococcales</taxon>
        <taxon>Ruaniaceae</taxon>
        <taxon>Ruania</taxon>
    </lineage>
</organism>